<evidence type="ECO:0000256" key="1">
    <source>
        <dbReference type="SAM" id="Phobius"/>
    </source>
</evidence>
<feature type="transmembrane region" description="Helical" evidence="1">
    <location>
        <begin position="84"/>
        <end position="101"/>
    </location>
</feature>
<dbReference type="InterPro" id="IPR007352">
    <property type="entry name" value="DUF420"/>
</dbReference>
<dbReference type="Proteomes" id="UP001589654">
    <property type="component" value="Unassembled WGS sequence"/>
</dbReference>
<name>A0ABV5J9H8_9BACT</name>
<dbReference type="RefSeq" id="WP_290248204.1">
    <property type="nucleotide sequence ID" value="NZ_JAUFQT010000001.1"/>
</dbReference>
<reference evidence="2 3" key="1">
    <citation type="submission" date="2024-09" db="EMBL/GenBank/DDBJ databases">
        <authorList>
            <person name="Sun Q."/>
            <person name="Mori K."/>
        </authorList>
    </citation>
    <scope>NUCLEOTIDE SEQUENCE [LARGE SCALE GENOMIC DNA]</scope>
    <source>
        <strain evidence="2 3">CECT 7682</strain>
    </source>
</reference>
<proteinExistence type="predicted"/>
<feature type="transmembrane region" description="Helical" evidence="1">
    <location>
        <begin position="121"/>
        <end position="144"/>
    </location>
</feature>
<dbReference type="PANTHER" id="PTHR37692">
    <property type="entry name" value="HYPOTHETICAL MEMBRANE SPANNING PROTEIN"/>
    <property type="match status" value="1"/>
</dbReference>
<evidence type="ECO:0000313" key="3">
    <source>
        <dbReference type="Proteomes" id="UP001589654"/>
    </source>
</evidence>
<evidence type="ECO:0000313" key="2">
    <source>
        <dbReference type="EMBL" id="MFB9212780.1"/>
    </source>
</evidence>
<feature type="transmembrane region" description="Helical" evidence="1">
    <location>
        <begin position="156"/>
        <end position="178"/>
    </location>
</feature>
<keyword evidence="1" id="KW-1133">Transmembrane helix</keyword>
<feature type="transmembrane region" description="Helical" evidence="1">
    <location>
        <begin position="55"/>
        <end position="72"/>
    </location>
</feature>
<organism evidence="2 3">
    <name type="scientific">Echinicola jeungdonensis</name>
    <dbReference type="NCBI Taxonomy" id="709343"/>
    <lineage>
        <taxon>Bacteria</taxon>
        <taxon>Pseudomonadati</taxon>
        <taxon>Bacteroidota</taxon>
        <taxon>Cytophagia</taxon>
        <taxon>Cytophagales</taxon>
        <taxon>Cyclobacteriaceae</taxon>
        <taxon>Echinicola</taxon>
    </lineage>
</organism>
<feature type="transmembrane region" description="Helical" evidence="1">
    <location>
        <begin position="15"/>
        <end position="35"/>
    </location>
</feature>
<keyword evidence="1" id="KW-0812">Transmembrane</keyword>
<accession>A0ABV5J9H8</accession>
<keyword evidence="3" id="KW-1185">Reference proteome</keyword>
<comment type="caution">
    <text evidence="2">The sequence shown here is derived from an EMBL/GenBank/DDBJ whole genome shotgun (WGS) entry which is preliminary data.</text>
</comment>
<sequence length="184" mass="20674">MIKSNVAVAAQDKGIYRLITGISIIIPVVVAVLLFMPSKLDLASEWVHFLPHLNAVINFTASLALVAGLIFIKNKKVNYHRMSMSIAFGLGAIFLVSYVIYHASAESTSFGGEGWIRPVYYTLLLSHIILAAIALFPILLAYYYGHTQQLDKHRKIVRYAYPIWLYVTISGVLVYWMISPYYVG</sequence>
<gene>
    <name evidence="2" type="ORF">ACFFUR_13270</name>
</gene>
<dbReference type="EMBL" id="JBHMEW010000064">
    <property type="protein sequence ID" value="MFB9212780.1"/>
    <property type="molecule type" value="Genomic_DNA"/>
</dbReference>
<dbReference type="PANTHER" id="PTHR37692:SF1">
    <property type="entry name" value="DUF420 DOMAIN-CONTAINING PROTEIN"/>
    <property type="match status" value="1"/>
</dbReference>
<keyword evidence="1" id="KW-0472">Membrane</keyword>
<dbReference type="Pfam" id="PF04238">
    <property type="entry name" value="DUF420"/>
    <property type="match status" value="1"/>
</dbReference>
<protein>
    <submittedName>
        <fullName evidence="2">DUF420 domain-containing protein</fullName>
    </submittedName>
</protein>